<keyword evidence="3" id="KW-1185">Reference proteome</keyword>
<protein>
    <submittedName>
        <fullName evidence="2">Uncharacterized protein</fullName>
    </submittedName>
</protein>
<dbReference type="RefSeq" id="XP_033594956.1">
    <property type="nucleotide sequence ID" value="XM_033747763.1"/>
</dbReference>
<proteinExistence type="predicted"/>
<name>A0A6A6VPE5_9PEZI</name>
<feature type="transmembrane region" description="Helical" evidence="1">
    <location>
        <begin position="67"/>
        <end position="89"/>
    </location>
</feature>
<accession>A0A6A6VPE5</accession>
<dbReference type="Proteomes" id="UP000799437">
    <property type="component" value="Unassembled WGS sequence"/>
</dbReference>
<feature type="transmembrane region" description="Helical" evidence="1">
    <location>
        <begin position="21"/>
        <end position="42"/>
    </location>
</feature>
<evidence type="ECO:0000256" key="1">
    <source>
        <dbReference type="SAM" id="Phobius"/>
    </source>
</evidence>
<dbReference type="GeneID" id="54488817"/>
<reference evidence="2" key="1">
    <citation type="journal article" date="2020" name="Stud. Mycol.">
        <title>101 Dothideomycetes genomes: a test case for predicting lifestyles and emergence of pathogens.</title>
        <authorList>
            <person name="Haridas S."/>
            <person name="Albert R."/>
            <person name="Binder M."/>
            <person name="Bloem J."/>
            <person name="Labutti K."/>
            <person name="Salamov A."/>
            <person name="Andreopoulos B."/>
            <person name="Baker S."/>
            <person name="Barry K."/>
            <person name="Bills G."/>
            <person name="Bluhm B."/>
            <person name="Cannon C."/>
            <person name="Castanera R."/>
            <person name="Culley D."/>
            <person name="Daum C."/>
            <person name="Ezra D."/>
            <person name="Gonzalez J."/>
            <person name="Henrissat B."/>
            <person name="Kuo A."/>
            <person name="Liang C."/>
            <person name="Lipzen A."/>
            <person name="Lutzoni F."/>
            <person name="Magnuson J."/>
            <person name="Mondo S."/>
            <person name="Nolan M."/>
            <person name="Ohm R."/>
            <person name="Pangilinan J."/>
            <person name="Park H.-J."/>
            <person name="Ramirez L."/>
            <person name="Alfaro M."/>
            <person name="Sun H."/>
            <person name="Tritt A."/>
            <person name="Yoshinaga Y."/>
            <person name="Zwiers L.-H."/>
            <person name="Turgeon B."/>
            <person name="Goodwin S."/>
            <person name="Spatafora J."/>
            <person name="Crous P."/>
            <person name="Grigoriev I."/>
        </authorList>
    </citation>
    <scope>NUCLEOTIDE SEQUENCE</scope>
    <source>
        <strain evidence="2">CBS 121739</strain>
    </source>
</reference>
<dbReference type="EMBL" id="ML996614">
    <property type="protein sequence ID" value="KAF2752498.1"/>
    <property type="molecule type" value="Genomic_DNA"/>
</dbReference>
<keyword evidence="1" id="KW-0812">Transmembrane</keyword>
<organism evidence="2 3">
    <name type="scientific">Pseudovirgaria hyperparasitica</name>
    <dbReference type="NCBI Taxonomy" id="470096"/>
    <lineage>
        <taxon>Eukaryota</taxon>
        <taxon>Fungi</taxon>
        <taxon>Dikarya</taxon>
        <taxon>Ascomycota</taxon>
        <taxon>Pezizomycotina</taxon>
        <taxon>Dothideomycetes</taxon>
        <taxon>Dothideomycetes incertae sedis</taxon>
        <taxon>Acrospermales</taxon>
        <taxon>Acrospermaceae</taxon>
        <taxon>Pseudovirgaria</taxon>
    </lineage>
</organism>
<evidence type="ECO:0000313" key="2">
    <source>
        <dbReference type="EMBL" id="KAF2752498.1"/>
    </source>
</evidence>
<dbReference type="AlphaFoldDB" id="A0A6A6VPE5"/>
<gene>
    <name evidence="2" type="ORF">EJ05DRAFT_505982</name>
</gene>
<keyword evidence="1" id="KW-1133">Transmembrane helix</keyword>
<keyword evidence="1" id="KW-0472">Membrane</keyword>
<dbReference type="OrthoDB" id="443634at2759"/>
<evidence type="ECO:0000313" key="3">
    <source>
        <dbReference type="Proteomes" id="UP000799437"/>
    </source>
</evidence>
<sequence>MNLGNKCHEEEYNEKHGTSGFVIFLAIVLPITAAAGVGYWVYQNWDGKFGRIRLGDGYNSFDSNSPWISWPIAAVSGLIAVLATIPLLVGSLWRSASSRFGGGRGYGSRTYTSRASFGRGDYAIVDPDEGELLGDDSDEDV</sequence>